<keyword evidence="2" id="KW-0539">Nucleus</keyword>
<reference evidence="7 8" key="1">
    <citation type="journal article" date="2019" name="Nat. Ecol. Evol.">
        <title>Megaphylogeny resolves global patterns of mushroom evolution.</title>
        <authorList>
            <person name="Varga T."/>
            <person name="Krizsan K."/>
            <person name="Foldi C."/>
            <person name="Dima B."/>
            <person name="Sanchez-Garcia M."/>
            <person name="Sanchez-Ramirez S."/>
            <person name="Szollosi G.J."/>
            <person name="Szarkandi J.G."/>
            <person name="Papp V."/>
            <person name="Albert L."/>
            <person name="Andreopoulos W."/>
            <person name="Angelini C."/>
            <person name="Antonin V."/>
            <person name="Barry K.W."/>
            <person name="Bougher N.L."/>
            <person name="Buchanan P."/>
            <person name="Buyck B."/>
            <person name="Bense V."/>
            <person name="Catcheside P."/>
            <person name="Chovatia M."/>
            <person name="Cooper J."/>
            <person name="Damon W."/>
            <person name="Desjardin D."/>
            <person name="Finy P."/>
            <person name="Geml J."/>
            <person name="Haridas S."/>
            <person name="Hughes K."/>
            <person name="Justo A."/>
            <person name="Karasinski D."/>
            <person name="Kautmanova I."/>
            <person name="Kiss B."/>
            <person name="Kocsube S."/>
            <person name="Kotiranta H."/>
            <person name="LaButti K.M."/>
            <person name="Lechner B.E."/>
            <person name="Liimatainen K."/>
            <person name="Lipzen A."/>
            <person name="Lukacs Z."/>
            <person name="Mihaltcheva S."/>
            <person name="Morgado L.N."/>
            <person name="Niskanen T."/>
            <person name="Noordeloos M.E."/>
            <person name="Ohm R.A."/>
            <person name="Ortiz-Santana B."/>
            <person name="Ovrebo C."/>
            <person name="Racz N."/>
            <person name="Riley R."/>
            <person name="Savchenko A."/>
            <person name="Shiryaev A."/>
            <person name="Soop K."/>
            <person name="Spirin V."/>
            <person name="Szebenyi C."/>
            <person name="Tomsovsky M."/>
            <person name="Tulloss R.E."/>
            <person name="Uehling J."/>
            <person name="Grigoriev I.V."/>
            <person name="Vagvolgyi C."/>
            <person name="Papp T."/>
            <person name="Martin F.M."/>
            <person name="Miettinen O."/>
            <person name="Hibbett D.S."/>
            <person name="Nagy L.G."/>
        </authorList>
    </citation>
    <scope>NUCLEOTIDE SEQUENCE [LARGE SCALE GENOMIC DNA]</scope>
    <source>
        <strain evidence="7 8">FP101781</strain>
    </source>
</reference>
<organism evidence="7 8">
    <name type="scientific">Coprinellus micaceus</name>
    <name type="common">Glistening ink-cap mushroom</name>
    <name type="synonym">Coprinus micaceus</name>
    <dbReference type="NCBI Taxonomy" id="71717"/>
    <lineage>
        <taxon>Eukaryota</taxon>
        <taxon>Fungi</taxon>
        <taxon>Dikarya</taxon>
        <taxon>Basidiomycota</taxon>
        <taxon>Agaricomycotina</taxon>
        <taxon>Agaricomycetes</taxon>
        <taxon>Agaricomycetidae</taxon>
        <taxon>Agaricales</taxon>
        <taxon>Agaricineae</taxon>
        <taxon>Psathyrellaceae</taxon>
        <taxon>Coprinellus</taxon>
    </lineage>
</organism>
<dbReference type="InterPro" id="IPR018846">
    <property type="entry name" value="Beta-prop_RSE1/DDB1/CPSF1_1st"/>
</dbReference>
<feature type="compositionally biased region" description="Acidic residues" evidence="3">
    <location>
        <begin position="434"/>
        <end position="443"/>
    </location>
</feature>
<dbReference type="GO" id="GO:0005634">
    <property type="term" value="C:nucleus"/>
    <property type="evidence" value="ECO:0007669"/>
    <property type="project" value="UniProtKB-SubCell"/>
</dbReference>
<evidence type="ECO:0000256" key="3">
    <source>
        <dbReference type="SAM" id="MobiDB-lite"/>
    </source>
</evidence>
<accession>A0A4Y7TZW3</accession>
<dbReference type="Pfam" id="PF23726">
    <property type="entry name" value="Beta-prop_RSE1_2nd"/>
    <property type="match status" value="1"/>
</dbReference>
<feature type="domain" description="RSE1/DDB1/CPSF1 first beta-propeller" evidence="5">
    <location>
        <begin position="12"/>
        <end position="398"/>
    </location>
</feature>
<dbReference type="InterPro" id="IPR004871">
    <property type="entry name" value="RSE1/DDB1/CPSF1_C"/>
</dbReference>
<dbReference type="Gene3D" id="1.10.150.910">
    <property type="match status" value="1"/>
</dbReference>
<comment type="caution">
    <text evidence="7">The sequence shown here is derived from an EMBL/GenBank/DDBJ whole genome shotgun (WGS) entry which is preliminary data.</text>
</comment>
<keyword evidence="8" id="KW-1185">Reference proteome</keyword>
<feature type="compositionally biased region" description="Basic and acidic residues" evidence="3">
    <location>
        <begin position="279"/>
        <end position="289"/>
    </location>
</feature>
<evidence type="ECO:0000259" key="6">
    <source>
        <dbReference type="Pfam" id="PF23726"/>
    </source>
</evidence>
<dbReference type="Pfam" id="PF10433">
    <property type="entry name" value="Beta-prop_RSE1_1st"/>
    <property type="match status" value="1"/>
</dbReference>
<dbReference type="InterPro" id="IPR058543">
    <property type="entry name" value="Beta-prop_RSE1/DDB1/CPSF1_2nd"/>
</dbReference>
<proteinExistence type="predicted"/>
<dbReference type="OrthoDB" id="433457at2759"/>
<dbReference type="AlphaFoldDB" id="A0A4Y7TZW3"/>
<evidence type="ECO:0008006" key="9">
    <source>
        <dbReference type="Google" id="ProtNLM"/>
    </source>
</evidence>
<dbReference type="SUPFAM" id="SSF75011">
    <property type="entry name" value="3-carboxy-cis,cis-mucoante lactonizing enzyme"/>
    <property type="match status" value="1"/>
</dbReference>
<dbReference type="InterPro" id="IPR015943">
    <property type="entry name" value="WD40/YVTN_repeat-like_dom_sf"/>
</dbReference>
<evidence type="ECO:0000256" key="2">
    <source>
        <dbReference type="ARBA" id="ARBA00023242"/>
    </source>
</evidence>
<evidence type="ECO:0000259" key="4">
    <source>
        <dbReference type="Pfam" id="PF03178"/>
    </source>
</evidence>
<dbReference type="PANTHER" id="PTHR10644">
    <property type="entry name" value="DNA REPAIR/RNA PROCESSING CPSF FAMILY"/>
    <property type="match status" value="1"/>
</dbReference>
<dbReference type="Proteomes" id="UP000298030">
    <property type="component" value="Unassembled WGS sequence"/>
</dbReference>
<dbReference type="GO" id="GO:0003676">
    <property type="term" value="F:nucleic acid binding"/>
    <property type="evidence" value="ECO:0007669"/>
    <property type="project" value="InterPro"/>
</dbReference>
<dbReference type="Pfam" id="PF03178">
    <property type="entry name" value="CPSF_A"/>
    <property type="match status" value="1"/>
</dbReference>
<gene>
    <name evidence="7" type="ORF">FA13DRAFT_1723916</name>
</gene>
<comment type="subcellular location">
    <subcellularLocation>
        <location evidence="1">Nucleus</location>
    </subcellularLocation>
</comment>
<sequence length="1272" mass="139273">MKVVTTFHAPSSVVGSVKCCLGSRDTEHLAIAKQSRLDVYSLQPNGLQHECGIDLLGQIKCVRAIPIHGTERSKLSVLLAHPDPEVLFFSFEELVTGQKKLVVNHTLPLRERGTRPAEFFNDLIVHPAGKVAVVHCFMGRIKVLQLKAGDYEKDCDVALPEFNVFSMCFALTDGGYHLAVLHQDALRNVQLISRDLEQIKDGWDLSPFPSTIIHPTAISEKIFPSPDDVPFLVPLHSAGWDEEEGDEGLNFLGGVLVVGGTKIVLYELASEKSRKKQEGKRSRLEKMKASDAQSAKAKQVERDARKRKPTASVDWPWGQVTAWCGVEVDPLRNTRFLFGDVFGNVSLLSADNVKDIGLILVPLGVTSPASTLAYLSNQAVFVGSHLGDSQMITISTFPSDDEQVPPIPVKVKTVDRTALSSLSKRKGKQRASDDMDVDEEADQEAVGGPNGYVITPDGSYIKTVKSFKNIGPIIDAAMVDTDGSGQQQLVTCSGGNNTGSLNVVRNGSEFQELASIPDLVNLTGIWAVKSAFEDRYHSHIVVSTHSKTSLYRLDDRGSQSSLTRVTHTGGLVTNERTLAFANVAKRAFENRNTKYKDSSYAVQVAPSGIYLLEYDSVQDTYNPAGQYLPVDVVLPQEERSRAKPTEITAASINAGQIAVAFNKGVIEVLAIHENMTGFLTRATRVAALGSEVSAISCLPAKSDSFISSQLAVAYWSTNRVDVFYIGRDKEKGLGRLERQDMSEPLPALVRSVQFVEFDANEKYLICGLADGSFAHFAWDQAIRSLVNKKIVSLGSAPVHLSVCEVDGKKAIFAAGGRSTVIAPDKKKLSHSPVILKDLTATCRVSTETFPDCLVLAGPHGLTIGRVRDLNKLNIRTIPLGYASPRRIEYVPILDAFAVACTICRPTRVGDYQPIESELRLYDANSSTFELLTQYKPELGEEVSAIVSFTRREGEKDVPYICAGFIMWPEGDDKPVTGKLRVFTPVSLNGKRARRELALVTSQDVLGPVYSLKWVNDKLVAAIETVVSLYECVPDPSTPSSFNLEVIANWNSIYYPTSLGTFNDRIVTGDLQHSGKFISEARDYGVIRSTSVEALAEDSLITGTTNLDLFTFSQSEHNERKVLERDGGYHLADFVTKIIRGSISVDSANGSPFSPEAVFCTAMGRIGVIIDVNDQKLSLDLSSLQRNLAHVAPAAGGEDHAKFRAPRTSNYRINDSESGAFGFLDGDFLESFLNIIGEERRVERVYAGSSDPERLTLPVDDYRRALETLQSLH</sequence>
<evidence type="ECO:0000313" key="8">
    <source>
        <dbReference type="Proteomes" id="UP000298030"/>
    </source>
</evidence>
<feature type="domain" description="RSE1/DDB1/CPSF1 second beta-propeller" evidence="6">
    <location>
        <begin position="511"/>
        <end position="865"/>
    </location>
</feature>
<evidence type="ECO:0000256" key="1">
    <source>
        <dbReference type="ARBA" id="ARBA00004123"/>
    </source>
</evidence>
<protein>
    <recommendedName>
        <fullName evidence="9">DNA damage-binding protein 1</fullName>
    </recommendedName>
</protein>
<evidence type="ECO:0000313" key="7">
    <source>
        <dbReference type="EMBL" id="TEB39706.1"/>
    </source>
</evidence>
<feature type="region of interest" description="Disordered" evidence="3">
    <location>
        <begin position="276"/>
        <end position="308"/>
    </location>
</feature>
<dbReference type="STRING" id="71717.A0A4Y7TZW3"/>
<dbReference type="InterPro" id="IPR050358">
    <property type="entry name" value="RSE1/DDB1/CFT1"/>
</dbReference>
<dbReference type="EMBL" id="QPFP01000001">
    <property type="protein sequence ID" value="TEB39706.1"/>
    <property type="molecule type" value="Genomic_DNA"/>
</dbReference>
<name>A0A4Y7TZW3_COPMI</name>
<evidence type="ECO:0000259" key="5">
    <source>
        <dbReference type="Pfam" id="PF10433"/>
    </source>
</evidence>
<dbReference type="Gene3D" id="2.130.10.10">
    <property type="entry name" value="YVTN repeat-like/Quinoprotein amine dehydrogenase"/>
    <property type="match status" value="3"/>
</dbReference>
<feature type="domain" description="RSE1/DDB1/CPSF1 C-terminal" evidence="4">
    <location>
        <begin position="916"/>
        <end position="1232"/>
    </location>
</feature>
<feature type="region of interest" description="Disordered" evidence="3">
    <location>
        <begin position="421"/>
        <end position="449"/>
    </location>
</feature>